<dbReference type="OrthoDB" id="2219495at2759"/>
<dbReference type="InterPro" id="IPR045170">
    <property type="entry name" value="MTOX"/>
</dbReference>
<proteinExistence type="inferred from homology"/>
<dbReference type="Pfam" id="PF01266">
    <property type="entry name" value="DAO"/>
    <property type="match status" value="1"/>
</dbReference>
<evidence type="ECO:0000313" key="8">
    <source>
        <dbReference type="Proteomes" id="UP000288859"/>
    </source>
</evidence>
<protein>
    <recommendedName>
        <fullName evidence="6">FAD dependent oxidoreductase domain-containing protein</fullName>
    </recommendedName>
</protein>
<keyword evidence="5" id="KW-0560">Oxidoreductase</keyword>
<gene>
    <name evidence="7" type="ORF">B0A52_09397</name>
</gene>
<organism evidence="7 8">
    <name type="scientific">Exophiala mesophila</name>
    <name type="common">Black yeast-like fungus</name>
    <dbReference type="NCBI Taxonomy" id="212818"/>
    <lineage>
        <taxon>Eukaryota</taxon>
        <taxon>Fungi</taxon>
        <taxon>Dikarya</taxon>
        <taxon>Ascomycota</taxon>
        <taxon>Pezizomycotina</taxon>
        <taxon>Eurotiomycetes</taxon>
        <taxon>Chaetothyriomycetidae</taxon>
        <taxon>Chaetothyriales</taxon>
        <taxon>Herpotrichiellaceae</taxon>
        <taxon>Exophiala</taxon>
    </lineage>
</organism>
<keyword evidence="3" id="KW-0285">Flavoprotein</keyword>
<dbReference type="AlphaFoldDB" id="A0A438MSI3"/>
<dbReference type="PANTHER" id="PTHR10961">
    <property type="entry name" value="PEROXISOMAL SARCOSINE OXIDASE"/>
    <property type="match status" value="1"/>
</dbReference>
<feature type="domain" description="FAD dependent oxidoreductase" evidence="6">
    <location>
        <begin position="10"/>
        <end position="393"/>
    </location>
</feature>
<evidence type="ECO:0000256" key="3">
    <source>
        <dbReference type="ARBA" id="ARBA00022630"/>
    </source>
</evidence>
<evidence type="ECO:0000256" key="4">
    <source>
        <dbReference type="ARBA" id="ARBA00022827"/>
    </source>
</evidence>
<dbReference type="Gene3D" id="3.30.9.10">
    <property type="entry name" value="D-Amino Acid Oxidase, subunit A, domain 2"/>
    <property type="match status" value="1"/>
</dbReference>
<evidence type="ECO:0000256" key="1">
    <source>
        <dbReference type="ARBA" id="ARBA00001974"/>
    </source>
</evidence>
<dbReference type="VEuPathDB" id="FungiDB:PV10_00488"/>
<dbReference type="InterPro" id="IPR036188">
    <property type="entry name" value="FAD/NAD-bd_sf"/>
</dbReference>
<dbReference type="InterPro" id="IPR006076">
    <property type="entry name" value="FAD-dep_OxRdtase"/>
</dbReference>
<evidence type="ECO:0000256" key="5">
    <source>
        <dbReference type="ARBA" id="ARBA00023002"/>
    </source>
</evidence>
<evidence type="ECO:0000313" key="7">
    <source>
        <dbReference type="EMBL" id="RVX66646.1"/>
    </source>
</evidence>
<dbReference type="GO" id="GO:0050660">
    <property type="term" value="F:flavin adenine dinucleotide binding"/>
    <property type="evidence" value="ECO:0007669"/>
    <property type="project" value="InterPro"/>
</dbReference>
<accession>A0A438MSI3</accession>
<comment type="similarity">
    <text evidence="2">Belongs to the MSOX/MTOX family.</text>
</comment>
<evidence type="ECO:0000256" key="2">
    <source>
        <dbReference type="ARBA" id="ARBA00010989"/>
    </source>
</evidence>
<name>A0A438MSI3_EXOME</name>
<dbReference type="Gene3D" id="3.50.50.60">
    <property type="entry name" value="FAD/NAD(P)-binding domain"/>
    <property type="match status" value="1"/>
</dbReference>
<dbReference type="Proteomes" id="UP000288859">
    <property type="component" value="Unassembled WGS sequence"/>
</dbReference>
<evidence type="ECO:0000259" key="6">
    <source>
        <dbReference type="Pfam" id="PF01266"/>
    </source>
</evidence>
<sequence length="435" mass="48819">MAAHSSEPTYLILGAGCFGASTVYHLITEKPNARVTLIDRGPFPNPTAAAHDLNKIIRADYPDLVYMKLALEAQDQWRYEPLFRPFYHETGMIFVEDFGMGRKTYDNYKTLLGEKSSAELLDPEVAQQSFDGVFKTANWTGVKKNFYNSRSGWGEADKAMTALIQAAVDLGVQYVGDGVSKLLFDDTSKCTGVLTGNGRVLHADRIVLATGASIAQLLADSAPRNKQLQVNGRQIAAAATSCYLFVPENRRERLKNAPVVFNGLDHTHGESVPLTPDGYLKFNFETSFTNFEFHQESGQMISMPPMRRSQSIWSQDVPDELKEKVQIAVKHIYGKEVEGLPIKNYRMCWDAVTPNQDWIISPHPQSENLFIVGGGSFHAWKFLPIVGKYVVQMLDGRLDGNLTKKWAWDRSDQGAACEMYIPRRDLKDMKGYRES</sequence>
<comment type="cofactor">
    <cofactor evidence="1">
        <name>FAD</name>
        <dbReference type="ChEBI" id="CHEBI:57692"/>
    </cofactor>
</comment>
<dbReference type="PANTHER" id="PTHR10961:SF37">
    <property type="entry name" value="FAD DEPENDENT OXIDOREDUCTASE DOMAIN-CONTAINING PROTEIN"/>
    <property type="match status" value="1"/>
</dbReference>
<dbReference type="SUPFAM" id="SSF51905">
    <property type="entry name" value="FAD/NAD(P)-binding domain"/>
    <property type="match status" value="1"/>
</dbReference>
<dbReference type="GO" id="GO:0008115">
    <property type="term" value="F:sarcosine oxidase activity"/>
    <property type="evidence" value="ECO:0007669"/>
    <property type="project" value="TreeGrafter"/>
</dbReference>
<comment type="caution">
    <text evidence="7">The sequence shown here is derived from an EMBL/GenBank/DDBJ whole genome shotgun (WGS) entry which is preliminary data.</text>
</comment>
<dbReference type="EMBL" id="NAJM01000058">
    <property type="protein sequence ID" value="RVX66646.1"/>
    <property type="molecule type" value="Genomic_DNA"/>
</dbReference>
<dbReference type="GO" id="GO:0051698">
    <property type="term" value="F:saccharopine oxidase activity"/>
    <property type="evidence" value="ECO:0007669"/>
    <property type="project" value="TreeGrafter"/>
</dbReference>
<keyword evidence="4" id="KW-0274">FAD</keyword>
<reference evidence="7 8" key="1">
    <citation type="submission" date="2017-03" db="EMBL/GenBank/DDBJ databases">
        <title>Genomes of endolithic fungi from Antarctica.</title>
        <authorList>
            <person name="Coleine C."/>
            <person name="Masonjones S."/>
            <person name="Stajich J.E."/>
        </authorList>
    </citation>
    <scope>NUCLEOTIDE SEQUENCE [LARGE SCALE GENOMIC DNA]</scope>
    <source>
        <strain evidence="7 8">CCFEE 6314</strain>
    </source>
</reference>